<accession>A0ACC3C905</accession>
<keyword evidence="2" id="KW-1185">Reference proteome</keyword>
<organism evidence="1 2">
    <name type="scientific">Pyropia yezoensis</name>
    <name type="common">Susabi-nori</name>
    <name type="synonym">Porphyra yezoensis</name>
    <dbReference type="NCBI Taxonomy" id="2788"/>
    <lineage>
        <taxon>Eukaryota</taxon>
        <taxon>Rhodophyta</taxon>
        <taxon>Bangiophyceae</taxon>
        <taxon>Bangiales</taxon>
        <taxon>Bangiaceae</taxon>
        <taxon>Pyropia</taxon>
    </lineage>
</organism>
<dbReference type="Proteomes" id="UP000798662">
    <property type="component" value="Chromosome 2"/>
</dbReference>
<gene>
    <name evidence="1" type="ORF">I4F81_008989</name>
</gene>
<reference evidence="1" key="1">
    <citation type="submission" date="2019-11" db="EMBL/GenBank/DDBJ databases">
        <title>Nori genome reveals adaptations in red seaweeds to the harsh intertidal environment.</title>
        <authorList>
            <person name="Wang D."/>
            <person name="Mao Y."/>
        </authorList>
    </citation>
    <scope>NUCLEOTIDE SEQUENCE</scope>
    <source>
        <tissue evidence="1">Gametophyte</tissue>
    </source>
</reference>
<evidence type="ECO:0000313" key="2">
    <source>
        <dbReference type="Proteomes" id="UP000798662"/>
    </source>
</evidence>
<protein>
    <submittedName>
        <fullName evidence="1">Uncharacterized protein</fullName>
    </submittedName>
</protein>
<evidence type="ECO:0000313" key="1">
    <source>
        <dbReference type="EMBL" id="KAK1866471.1"/>
    </source>
</evidence>
<dbReference type="EMBL" id="CM020619">
    <property type="protein sequence ID" value="KAK1866471.1"/>
    <property type="molecule type" value="Genomic_DNA"/>
</dbReference>
<name>A0ACC3C905_PYRYE</name>
<sequence length="244" mass="27084">MASSSLLPPDLVDYTTPSGELWRYAGRTETVWNDLDPIFITKFYLPYASQADTMVRLRLVVYDQDDESGSFKRQDFIGMAEVELAGLLRSSAAGAARLTLADKKQRVSKKLGALFLAAQPLNVTIPVHRLELGLVFTSGCEFPPNESIFFVLSRRLRGVPASTTASATHEGEGASWTRVHRSGPMIAPPTVRDEFRFQDVALTEEQLCAGDRRRPLRLEVKLSWTRKGTTSGGGLLQKFKSTKF</sequence>
<comment type="caution">
    <text evidence="1">The sequence shown here is derived from an EMBL/GenBank/DDBJ whole genome shotgun (WGS) entry which is preliminary data.</text>
</comment>
<proteinExistence type="predicted"/>